<feature type="transmembrane region" description="Helical" evidence="9">
    <location>
        <begin position="418"/>
        <end position="440"/>
    </location>
</feature>
<evidence type="ECO:0000256" key="9">
    <source>
        <dbReference type="SAM" id="Phobius"/>
    </source>
</evidence>
<evidence type="ECO:0000256" key="8">
    <source>
        <dbReference type="SAM" id="MobiDB-lite"/>
    </source>
</evidence>
<dbReference type="Proteomes" id="UP000275267">
    <property type="component" value="Unassembled WGS sequence"/>
</dbReference>
<evidence type="ECO:0000256" key="6">
    <source>
        <dbReference type="ARBA" id="ARBA00023065"/>
    </source>
</evidence>
<feature type="transmembrane region" description="Helical" evidence="9">
    <location>
        <begin position="261"/>
        <end position="287"/>
    </location>
</feature>
<dbReference type="GO" id="GO:0008324">
    <property type="term" value="F:monoatomic cation transmembrane transporter activity"/>
    <property type="evidence" value="ECO:0007669"/>
    <property type="project" value="InterPro"/>
</dbReference>
<name>A0A3L6PI16_PANMI</name>
<evidence type="ECO:0000256" key="5">
    <source>
        <dbReference type="ARBA" id="ARBA00022989"/>
    </source>
</evidence>
<evidence type="ECO:0000256" key="3">
    <source>
        <dbReference type="ARBA" id="ARBA00022448"/>
    </source>
</evidence>
<gene>
    <name evidence="10" type="ORF">C2845_PM10G20520</name>
</gene>
<dbReference type="GO" id="GO:0030001">
    <property type="term" value="P:metal ion transport"/>
    <property type="evidence" value="ECO:0007669"/>
    <property type="project" value="UniProtKB-ARBA"/>
</dbReference>
<evidence type="ECO:0000256" key="7">
    <source>
        <dbReference type="ARBA" id="ARBA00023136"/>
    </source>
</evidence>
<dbReference type="InterPro" id="IPR051143">
    <property type="entry name" value="TrkH_K-transport"/>
</dbReference>
<evidence type="ECO:0000313" key="11">
    <source>
        <dbReference type="Proteomes" id="UP000275267"/>
    </source>
</evidence>
<dbReference type="GO" id="GO:0098662">
    <property type="term" value="P:inorganic cation transmembrane transport"/>
    <property type="evidence" value="ECO:0007669"/>
    <property type="project" value="UniProtKB-ARBA"/>
</dbReference>
<protein>
    <submittedName>
        <fullName evidence="10">High-affinity potassium transporter</fullName>
    </submittedName>
</protein>
<feature type="transmembrane region" description="Helical" evidence="9">
    <location>
        <begin position="187"/>
        <end position="211"/>
    </location>
</feature>
<evidence type="ECO:0000256" key="1">
    <source>
        <dbReference type="ARBA" id="ARBA00004141"/>
    </source>
</evidence>
<evidence type="ECO:0000256" key="4">
    <source>
        <dbReference type="ARBA" id="ARBA00022692"/>
    </source>
</evidence>
<dbReference type="PANTHER" id="PTHR31064:SF25">
    <property type="entry name" value="CATION TRANSPORTER HKT2_1"/>
    <property type="match status" value="1"/>
</dbReference>
<feature type="transmembrane region" description="Helical" evidence="9">
    <location>
        <begin position="308"/>
        <end position="335"/>
    </location>
</feature>
<dbReference type="PANTHER" id="PTHR31064">
    <property type="entry name" value="POTASSIUM TRANSPORT PROTEIN DDB_G0292412-RELATED"/>
    <property type="match status" value="1"/>
</dbReference>
<keyword evidence="6" id="KW-0406">Ion transport</keyword>
<dbReference type="InterPro" id="IPR003445">
    <property type="entry name" value="Cat_transpt"/>
</dbReference>
<comment type="subcellular location">
    <subcellularLocation>
        <location evidence="1">Membrane</location>
        <topology evidence="1">Multi-pass membrane protein</topology>
    </subcellularLocation>
</comment>
<dbReference type="STRING" id="4540.A0A3L6PI16"/>
<feature type="transmembrane region" description="Helical" evidence="9">
    <location>
        <begin position="41"/>
        <end position="61"/>
    </location>
</feature>
<keyword evidence="5 9" id="KW-1133">Transmembrane helix</keyword>
<feature type="transmembrane region" description="Helical" evidence="9">
    <location>
        <begin position="376"/>
        <end position="398"/>
    </location>
</feature>
<sequence>MKGFNHEFIQSKIRSFIRLGTYVRDTFSFVCRFVGTHVRPFFIQLAYFLAIAVLGSVLSISLKPSNPAFSPRYIDMLYLSTSALTVSGLSTVTMEDLSSSQIVVLTLLMFLGGEVFVSFLGLMLRPNHHQSKPIDPTGNKIVAVELDIIEAASITDVVGEELQLEEALRGAPSLSSSDLKNSRSVRYLGFVVFGYLAGIHIIGFLLVFLYINRVPNAKAVQTKKGINVALFSASITVSSFANGGLIPTNENMAAFTKNTGLLLLLAGQILAGNLLFPLFLRLLVWFLGRVTKLERLKLMIRDPKKLPYSYLLPKLPTAFLSSTVVGLLAVAVTLFCGIDWNSPVFDGLSSYQKIVSALFTAVNARHSGENSIDCSLISPAVLVLLIAMMYLPPLTTFAPPNGDDKTKDEKVVPKHGSLVLNLVFSQLGCNVIFVIVACITERRRLRNDPLNFSMLNMIFEVISAYGNVGMSIGYSCSRLQQLHPESICHDQPYSFSGWWSDEGKMLVVLIMLYGRLKAFSTGTGKAWKLERFQVGTCCTKEKRRQPPGSWASCPSPTVPSGAVRLRPCHYRHPHHRPTILPDAVVEERAVAARRTAGKPGTDEAEARRSREAPD</sequence>
<dbReference type="GO" id="GO:0005886">
    <property type="term" value="C:plasma membrane"/>
    <property type="evidence" value="ECO:0007669"/>
    <property type="project" value="TreeGrafter"/>
</dbReference>
<dbReference type="AlphaFoldDB" id="A0A3L6PI16"/>
<evidence type="ECO:0000313" key="10">
    <source>
        <dbReference type="EMBL" id="RLM56116.1"/>
    </source>
</evidence>
<reference evidence="11" key="1">
    <citation type="journal article" date="2019" name="Nat. Commun.">
        <title>The genome of broomcorn millet.</title>
        <authorList>
            <person name="Zou C."/>
            <person name="Miki D."/>
            <person name="Li D."/>
            <person name="Tang Q."/>
            <person name="Xiao L."/>
            <person name="Rajput S."/>
            <person name="Deng P."/>
            <person name="Jia W."/>
            <person name="Huang R."/>
            <person name="Zhang M."/>
            <person name="Sun Y."/>
            <person name="Hu J."/>
            <person name="Fu X."/>
            <person name="Schnable P.S."/>
            <person name="Li F."/>
            <person name="Zhang H."/>
            <person name="Feng B."/>
            <person name="Zhu X."/>
            <person name="Liu R."/>
            <person name="Schnable J.C."/>
            <person name="Zhu J.-K."/>
            <person name="Zhang H."/>
        </authorList>
    </citation>
    <scope>NUCLEOTIDE SEQUENCE [LARGE SCALE GENOMIC DNA]</scope>
</reference>
<dbReference type="OrthoDB" id="9999863at2759"/>
<dbReference type="Pfam" id="PF02386">
    <property type="entry name" value="TrkH"/>
    <property type="match status" value="2"/>
</dbReference>
<comment type="similarity">
    <text evidence="2">Belongs to the TrkH potassium transport family. HKT (TC 2.A.38.3) subfamily.</text>
</comment>
<feature type="compositionally biased region" description="Basic and acidic residues" evidence="8">
    <location>
        <begin position="600"/>
        <end position="614"/>
    </location>
</feature>
<accession>A0A3L6PI16</accession>
<comment type="caution">
    <text evidence="10">The sequence shown here is derived from an EMBL/GenBank/DDBJ whole genome shotgun (WGS) entry which is preliminary data.</text>
</comment>
<evidence type="ECO:0000256" key="2">
    <source>
        <dbReference type="ARBA" id="ARBA00010864"/>
    </source>
</evidence>
<keyword evidence="4 9" id="KW-0812">Transmembrane</keyword>
<feature type="transmembrane region" description="Helical" evidence="9">
    <location>
        <begin position="102"/>
        <end position="124"/>
    </location>
</feature>
<feature type="transmembrane region" description="Helical" evidence="9">
    <location>
        <begin position="452"/>
        <end position="474"/>
    </location>
</feature>
<dbReference type="EMBL" id="PQIB02000018">
    <property type="protein sequence ID" value="RLM56116.1"/>
    <property type="molecule type" value="Genomic_DNA"/>
</dbReference>
<proteinExistence type="inferred from homology"/>
<keyword evidence="11" id="KW-1185">Reference proteome</keyword>
<organism evidence="10 11">
    <name type="scientific">Panicum miliaceum</name>
    <name type="common">Proso millet</name>
    <name type="synonym">Broomcorn millet</name>
    <dbReference type="NCBI Taxonomy" id="4540"/>
    <lineage>
        <taxon>Eukaryota</taxon>
        <taxon>Viridiplantae</taxon>
        <taxon>Streptophyta</taxon>
        <taxon>Embryophyta</taxon>
        <taxon>Tracheophyta</taxon>
        <taxon>Spermatophyta</taxon>
        <taxon>Magnoliopsida</taxon>
        <taxon>Liliopsida</taxon>
        <taxon>Poales</taxon>
        <taxon>Poaceae</taxon>
        <taxon>PACMAD clade</taxon>
        <taxon>Panicoideae</taxon>
        <taxon>Panicodae</taxon>
        <taxon>Paniceae</taxon>
        <taxon>Panicinae</taxon>
        <taxon>Panicum</taxon>
        <taxon>Panicum sect. Panicum</taxon>
    </lineage>
</organism>
<keyword evidence="7 9" id="KW-0472">Membrane</keyword>
<keyword evidence="3" id="KW-0813">Transport</keyword>
<feature type="region of interest" description="Disordered" evidence="8">
    <location>
        <begin position="590"/>
        <end position="614"/>
    </location>
</feature>